<dbReference type="InterPro" id="IPR016024">
    <property type="entry name" value="ARM-type_fold"/>
</dbReference>
<dbReference type="Proteomes" id="UP000187209">
    <property type="component" value="Unassembled WGS sequence"/>
</dbReference>
<dbReference type="GO" id="GO:0019903">
    <property type="term" value="F:protein phosphatase binding"/>
    <property type="evidence" value="ECO:0007669"/>
    <property type="project" value="InterPro"/>
</dbReference>
<evidence type="ECO:0000256" key="2">
    <source>
        <dbReference type="ARBA" id="ARBA00023306"/>
    </source>
</evidence>
<dbReference type="OrthoDB" id="441848at2759"/>
<protein>
    <submittedName>
        <fullName evidence="3">Uncharacterized protein</fullName>
    </submittedName>
</protein>
<dbReference type="EMBL" id="MPUH01000024">
    <property type="protein sequence ID" value="OMJ94561.1"/>
    <property type="molecule type" value="Genomic_DNA"/>
</dbReference>
<proteinExistence type="inferred from homology"/>
<dbReference type="PANTHER" id="PTHR12634">
    <property type="entry name" value="SIT4 YEAST -ASSOCIATING PROTEIN-RELATED"/>
    <property type="match status" value="1"/>
</dbReference>
<comment type="similarity">
    <text evidence="1">Belongs to the SAPS family.</text>
</comment>
<accession>A0A1R2D005</accession>
<sequence>MQSRKSILANQYSSFLKANPDLDDVLNNDRTVDEICCLNPEFTSYITREIVLKLIRYIIEEPLDPANTLQACKFPLVASEFFTNDLPCVSKILFKEPALMQYLLSFLTRDGPLNFLLAGYFQKAFESCYSYNPEEFLTIVFKESLHITMLKHIKSSSIADFTYLILTSKGDLDKKRELLAETTKLIGSKNYMISFNSSGILCRISKEEEIYQYLISKEIFEFILDYISSADTWVVRNAGSVIKYILTSSGESVIQYISKRIKHLADILCRESEEKILMQFGVEVRCFGEHRLIILELFVLLCNFPTLVSEISKEIKRIVLLLENYKWNSYFHHAFTVFIEALLSSSAKEYIDELVNTDFPQILIDIATYNILDCKKYSTTLGCTGHVYKMINSLVNSKIDSISISMGDINGWEIFKAKLDIYNDVEGKNVSGKSNINFFENMSSEDSYEKAEENDLIPDYPYTKPITGKELEELTDLFDIEDKKPQKNTFMSTKCITNATLEELAANEYLDNVYWKINLGTCHLDELE</sequence>
<name>A0A1R2D005_9CILI</name>
<keyword evidence="4" id="KW-1185">Reference proteome</keyword>
<keyword evidence="2" id="KW-0131">Cell cycle</keyword>
<evidence type="ECO:0000313" key="3">
    <source>
        <dbReference type="EMBL" id="OMJ94561.1"/>
    </source>
</evidence>
<evidence type="ECO:0000313" key="4">
    <source>
        <dbReference type="Proteomes" id="UP000187209"/>
    </source>
</evidence>
<comment type="caution">
    <text evidence="3">The sequence shown here is derived from an EMBL/GenBank/DDBJ whole genome shotgun (WGS) entry which is preliminary data.</text>
</comment>
<dbReference type="SUPFAM" id="SSF48371">
    <property type="entry name" value="ARM repeat"/>
    <property type="match status" value="1"/>
</dbReference>
<gene>
    <name evidence="3" type="ORF">SteCoe_2205</name>
</gene>
<organism evidence="3 4">
    <name type="scientific">Stentor coeruleus</name>
    <dbReference type="NCBI Taxonomy" id="5963"/>
    <lineage>
        <taxon>Eukaryota</taxon>
        <taxon>Sar</taxon>
        <taxon>Alveolata</taxon>
        <taxon>Ciliophora</taxon>
        <taxon>Postciliodesmatophora</taxon>
        <taxon>Heterotrichea</taxon>
        <taxon>Heterotrichida</taxon>
        <taxon>Stentoridae</taxon>
        <taxon>Stentor</taxon>
    </lineage>
</organism>
<dbReference type="PANTHER" id="PTHR12634:SF8">
    <property type="entry name" value="FIERY MOUNTAIN, ISOFORM D"/>
    <property type="match status" value="1"/>
</dbReference>
<dbReference type="AlphaFoldDB" id="A0A1R2D005"/>
<reference evidence="3 4" key="1">
    <citation type="submission" date="2016-11" db="EMBL/GenBank/DDBJ databases">
        <title>The macronuclear genome of Stentor coeruleus: a giant cell with tiny introns.</title>
        <authorList>
            <person name="Slabodnick M."/>
            <person name="Ruby J.G."/>
            <person name="Reiff S.B."/>
            <person name="Swart E.C."/>
            <person name="Gosai S."/>
            <person name="Prabakaran S."/>
            <person name="Witkowska E."/>
            <person name="Larue G.E."/>
            <person name="Fisher S."/>
            <person name="Freeman R.M."/>
            <person name="Gunawardena J."/>
            <person name="Chu W."/>
            <person name="Stover N.A."/>
            <person name="Gregory B.D."/>
            <person name="Nowacki M."/>
            <person name="Derisi J."/>
            <person name="Roy S.W."/>
            <person name="Marshall W.F."/>
            <person name="Sood P."/>
        </authorList>
    </citation>
    <scope>NUCLEOTIDE SEQUENCE [LARGE SCALE GENOMIC DNA]</scope>
    <source>
        <strain evidence="3">WM001</strain>
    </source>
</reference>
<dbReference type="InterPro" id="IPR007587">
    <property type="entry name" value="SAPS"/>
</dbReference>
<dbReference type="GO" id="GO:0019888">
    <property type="term" value="F:protein phosphatase regulator activity"/>
    <property type="evidence" value="ECO:0007669"/>
    <property type="project" value="TreeGrafter"/>
</dbReference>
<evidence type="ECO:0000256" key="1">
    <source>
        <dbReference type="ARBA" id="ARBA00006180"/>
    </source>
</evidence>